<reference evidence="12 13" key="1">
    <citation type="journal article" date="2016" name="Nat. Commun.">
        <title>Thousands of microbial genomes shed light on interconnected biogeochemical processes in an aquifer system.</title>
        <authorList>
            <person name="Anantharaman K."/>
            <person name="Brown C.T."/>
            <person name="Hug L.A."/>
            <person name="Sharon I."/>
            <person name="Castelle C.J."/>
            <person name="Probst A.J."/>
            <person name="Thomas B.C."/>
            <person name="Singh A."/>
            <person name="Wilkins M.J."/>
            <person name="Karaoz U."/>
            <person name="Brodie E.L."/>
            <person name="Williams K.H."/>
            <person name="Hubbard S.S."/>
            <person name="Banfield J.F."/>
        </authorList>
    </citation>
    <scope>NUCLEOTIDE SEQUENCE [LARGE SCALE GENOMIC DNA]</scope>
</reference>
<protein>
    <recommendedName>
        <fullName evidence="11">Capsule synthesis protein CapA domain-containing protein</fullName>
    </recommendedName>
</protein>
<evidence type="ECO:0000256" key="7">
    <source>
        <dbReference type="ARBA" id="ARBA00023316"/>
    </source>
</evidence>
<dbReference type="GO" id="GO:0071555">
    <property type="term" value="P:cell wall organization"/>
    <property type="evidence" value="ECO:0007669"/>
    <property type="project" value="UniProtKB-KW"/>
</dbReference>
<dbReference type="GO" id="GO:0006508">
    <property type="term" value="P:proteolysis"/>
    <property type="evidence" value="ECO:0007669"/>
    <property type="project" value="InterPro"/>
</dbReference>
<evidence type="ECO:0000256" key="2">
    <source>
        <dbReference type="ARBA" id="ARBA00007164"/>
    </source>
</evidence>
<dbReference type="GO" id="GO:0008360">
    <property type="term" value="P:regulation of cell shape"/>
    <property type="evidence" value="ECO:0007669"/>
    <property type="project" value="UniProtKB-KW"/>
</dbReference>
<dbReference type="PANTHER" id="PTHR33393:SF11">
    <property type="entry name" value="POLYGLUTAMINE SYNTHESIS ACCESSORY PROTEIN RV0574C-RELATED"/>
    <property type="match status" value="1"/>
</dbReference>
<dbReference type="SUPFAM" id="SSF56601">
    <property type="entry name" value="beta-lactamase/transpeptidase-like"/>
    <property type="match status" value="1"/>
</dbReference>
<dbReference type="InterPro" id="IPR018044">
    <property type="entry name" value="Peptidase_S11"/>
</dbReference>
<dbReference type="InterPro" id="IPR001967">
    <property type="entry name" value="Peptidase_S11_N"/>
</dbReference>
<feature type="active site" evidence="8">
    <location>
        <position position="68"/>
    </location>
</feature>
<evidence type="ECO:0000256" key="8">
    <source>
        <dbReference type="PIRSR" id="PIRSR618044-1"/>
    </source>
</evidence>
<dbReference type="EMBL" id="MFVN01000020">
    <property type="protein sequence ID" value="OGI97144.1"/>
    <property type="molecule type" value="Genomic_DNA"/>
</dbReference>
<feature type="domain" description="Capsule synthesis protein CapA" evidence="11">
    <location>
        <begin position="242"/>
        <end position="481"/>
    </location>
</feature>
<dbReference type="AlphaFoldDB" id="A0A1F6XSQ0"/>
<evidence type="ECO:0000256" key="5">
    <source>
        <dbReference type="ARBA" id="ARBA00022960"/>
    </source>
</evidence>
<dbReference type="SUPFAM" id="SSF56300">
    <property type="entry name" value="Metallo-dependent phosphatases"/>
    <property type="match status" value="1"/>
</dbReference>
<dbReference type="InterPro" id="IPR029052">
    <property type="entry name" value="Metallo-depent_PP-like"/>
</dbReference>
<keyword evidence="7" id="KW-0961">Cell wall biogenesis/degradation</keyword>
<evidence type="ECO:0000259" key="11">
    <source>
        <dbReference type="SMART" id="SM00854"/>
    </source>
</evidence>
<evidence type="ECO:0000313" key="13">
    <source>
        <dbReference type="Proteomes" id="UP000177195"/>
    </source>
</evidence>
<dbReference type="Gene3D" id="3.60.21.10">
    <property type="match status" value="1"/>
</dbReference>
<dbReference type="SMART" id="SM00854">
    <property type="entry name" value="PGA_cap"/>
    <property type="match status" value="1"/>
</dbReference>
<dbReference type="PANTHER" id="PTHR33393">
    <property type="entry name" value="POLYGLUTAMINE SYNTHESIS ACCESSORY PROTEIN RV0574C-RELATED"/>
    <property type="match status" value="1"/>
</dbReference>
<dbReference type="Proteomes" id="UP000177195">
    <property type="component" value="Unassembled WGS sequence"/>
</dbReference>
<comment type="caution">
    <text evidence="12">The sequence shown here is derived from an EMBL/GenBank/DDBJ whole genome shotgun (WGS) entry which is preliminary data.</text>
</comment>
<evidence type="ECO:0000256" key="3">
    <source>
        <dbReference type="ARBA" id="ARBA00022729"/>
    </source>
</evidence>
<feature type="active site" description="Acyl-ester intermediate" evidence="8">
    <location>
        <position position="13"/>
    </location>
</feature>
<organism evidence="12 13">
    <name type="scientific">Candidatus Nomurabacteria bacterium RIFCSPLOWO2_02_FULL_42_17</name>
    <dbReference type="NCBI Taxonomy" id="1801789"/>
    <lineage>
        <taxon>Bacteria</taxon>
        <taxon>Candidatus Nomuraibacteriota</taxon>
    </lineage>
</organism>
<sequence>MEKGNTERFPIASVTKLITALTSIKILNQNDIATVSARAANTPSSGGHLKAEQKIAVFDLLYPLLLESSNDAAEVLAEHGGHEYFINQMNEIAKNIGMENTHFGDPSGLSSENKSTVTDLFKLAKYLKDYEKSILEITRQEKASTVSSVWKNINKLVQIKEYMGGKSGYTDAAQKTGIAFFALPFSEFDNRQIAIIVLHSADRVTDTNAILKYLKNEIFTAVNLKNLSEFRMEKPEFINRADLVLTGDLMLDRGVEASVNKNLENNFNRLFEKISWLGDADITFGNLEGPVSDQGKNLGNLYSFRMAPEALEAVKTAGFDVLSVANNHIGDWGLAALEDTLRRFSDTSVLPTGGGENKEVARKPVIFEKNRLKIGFLGFSDVGPTGFAVQDKRAGILLASDPDFEKIIRTAAEQTDFLVVSFHWGEEYKKKHNARQEELAHAAIDAGAKLIIGHHPHVVQDTEKYKDGFIAYSLGNFVFDQKFSKDTMQGLVLKIKIKGKEIEKITKNLVSLNSFFQPDKVVEIK</sequence>
<evidence type="ECO:0000256" key="9">
    <source>
        <dbReference type="PIRSR" id="PIRSR618044-2"/>
    </source>
</evidence>
<dbReference type="InterPro" id="IPR012338">
    <property type="entry name" value="Beta-lactam/transpept-like"/>
</dbReference>
<dbReference type="Pfam" id="PF09587">
    <property type="entry name" value="PGA_cap"/>
    <property type="match status" value="1"/>
</dbReference>
<dbReference type="InterPro" id="IPR052169">
    <property type="entry name" value="CW_Biosynth-Accessory"/>
</dbReference>
<comment type="similarity">
    <text evidence="1">Belongs to the CapA family.</text>
</comment>
<keyword evidence="5" id="KW-0133">Cell shape</keyword>
<evidence type="ECO:0000256" key="6">
    <source>
        <dbReference type="ARBA" id="ARBA00022984"/>
    </source>
</evidence>
<dbReference type="CDD" id="cd07381">
    <property type="entry name" value="MPP_CapA"/>
    <property type="match status" value="1"/>
</dbReference>
<name>A0A1F6XSQ0_9BACT</name>
<comment type="similarity">
    <text evidence="2 10">Belongs to the peptidase S11 family.</text>
</comment>
<feature type="active site" description="Proton acceptor" evidence="8">
    <location>
        <position position="16"/>
    </location>
</feature>
<dbReference type="Gene3D" id="3.40.710.10">
    <property type="entry name" value="DD-peptidase/beta-lactamase superfamily"/>
    <property type="match status" value="1"/>
</dbReference>
<gene>
    <name evidence="12" type="ORF">A3I25_02630</name>
</gene>
<keyword evidence="4" id="KW-0378">Hydrolase</keyword>
<dbReference type="InterPro" id="IPR019079">
    <property type="entry name" value="Capsule_synth_CapA"/>
</dbReference>
<evidence type="ECO:0000256" key="10">
    <source>
        <dbReference type="RuleBase" id="RU004016"/>
    </source>
</evidence>
<evidence type="ECO:0000256" key="4">
    <source>
        <dbReference type="ARBA" id="ARBA00022801"/>
    </source>
</evidence>
<evidence type="ECO:0000256" key="1">
    <source>
        <dbReference type="ARBA" id="ARBA00005662"/>
    </source>
</evidence>
<feature type="binding site" evidence="9">
    <location>
        <position position="166"/>
    </location>
    <ligand>
        <name>substrate</name>
    </ligand>
</feature>
<dbReference type="Pfam" id="PF00768">
    <property type="entry name" value="Peptidase_S11"/>
    <property type="match status" value="1"/>
</dbReference>
<proteinExistence type="inferred from homology"/>
<accession>A0A1F6XSQ0</accession>
<keyword evidence="3" id="KW-0732">Signal</keyword>
<dbReference type="GO" id="GO:0009002">
    <property type="term" value="F:serine-type D-Ala-D-Ala carboxypeptidase activity"/>
    <property type="evidence" value="ECO:0007669"/>
    <property type="project" value="InterPro"/>
</dbReference>
<dbReference type="PRINTS" id="PR00725">
    <property type="entry name" value="DADACBPTASE1"/>
</dbReference>
<keyword evidence="6" id="KW-0573">Peptidoglycan synthesis</keyword>
<dbReference type="GO" id="GO:0009252">
    <property type="term" value="P:peptidoglycan biosynthetic process"/>
    <property type="evidence" value="ECO:0007669"/>
    <property type="project" value="UniProtKB-KW"/>
</dbReference>
<evidence type="ECO:0000313" key="12">
    <source>
        <dbReference type="EMBL" id="OGI97144.1"/>
    </source>
</evidence>